<proteinExistence type="predicted"/>
<dbReference type="InterPro" id="IPR011663">
    <property type="entry name" value="UTRA"/>
</dbReference>
<dbReference type="Pfam" id="PF07702">
    <property type="entry name" value="UTRA"/>
    <property type="match status" value="1"/>
</dbReference>
<name>A0AAJ1R886_9LACO</name>
<dbReference type="PANTHER" id="PTHR44846:SF5">
    <property type="entry name" value="HTH-TYPE TRANSCRIPTIONAL REGULATOR GMUR"/>
    <property type="match status" value="1"/>
</dbReference>
<evidence type="ECO:0000313" key="9">
    <source>
        <dbReference type="Proteomes" id="UP001167919"/>
    </source>
</evidence>
<dbReference type="Proteomes" id="UP001167919">
    <property type="component" value="Unassembled WGS sequence"/>
</dbReference>
<dbReference type="GO" id="GO:0003700">
    <property type="term" value="F:DNA-binding transcription factor activity"/>
    <property type="evidence" value="ECO:0007669"/>
    <property type="project" value="InterPro"/>
</dbReference>
<organism evidence="6 9">
    <name type="scientific">Oenococcus sicerae</name>
    <dbReference type="NCBI Taxonomy" id="2203724"/>
    <lineage>
        <taxon>Bacteria</taxon>
        <taxon>Bacillati</taxon>
        <taxon>Bacillota</taxon>
        <taxon>Bacilli</taxon>
        <taxon>Lactobacillales</taxon>
        <taxon>Lactobacillaceae</taxon>
        <taxon>Oenococcus</taxon>
    </lineage>
</organism>
<sequence>MAKYIEIANILRKDISNHKYSDHDPFPDQKTLAKIFATSRMTIQKSLNILSAEGLIHSKQGSGTFVSKNADLIVQTDLGVDQYVGTTSLLGNKHVVESQIIKFLIRYPDNAEQEALNISEKELLYDIIRLRIVDKEPYALEYSKMPVKVIPGISDEVLKKSVYHYIQSDLGFRIGSAFRKIGAVKPDNYDKMFLNCVDGDPVLEVSQTVYLDNGIAFEFSRTRHRYDKGNVTVFVKSNLER</sequence>
<evidence type="ECO:0000259" key="5">
    <source>
        <dbReference type="PROSITE" id="PS50949"/>
    </source>
</evidence>
<protein>
    <submittedName>
        <fullName evidence="6">GntR family transcriptional regulator</fullName>
    </submittedName>
</protein>
<evidence type="ECO:0000256" key="4">
    <source>
        <dbReference type="ARBA" id="ARBA00023163"/>
    </source>
</evidence>
<dbReference type="InterPro" id="IPR036388">
    <property type="entry name" value="WH-like_DNA-bd_sf"/>
</dbReference>
<dbReference type="SMART" id="SM00345">
    <property type="entry name" value="HTH_GNTR"/>
    <property type="match status" value="1"/>
</dbReference>
<dbReference type="RefSeq" id="WP_128684891.1">
    <property type="nucleotide sequence ID" value="NZ_CP029684.2"/>
</dbReference>
<dbReference type="FunFam" id="3.40.1410.10:FF:000008">
    <property type="entry name" value="Transcriptional regulator, GntR family"/>
    <property type="match status" value="1"/>
</dbReference>
<dbReference type="GO" id="GO:0003677">
    <property type="term" value="F:DNA binding"/>
    <property type="evidence" value="ECO:0007669"/>
    <property type="project" value="UniProtKB-KW"/>
</dbReference>
<evidence type="ECO:0000256" key="3">
    <source>
        <dbReference type="ARBA" id="ARBA00023125"/>
    </source>
</evidence>
<keyword evidence="1" id="KW-0678">Repressor</keyword>
<dbReference type="PROSITE" id="PS50949">
    <property type="entry name" value="HTH_GNTR"/>
    <property type="match status" value="1"/>
</dbReference>
<reference evidence="7" key="3">
    <citation type="submission" date="2020-01" db="EMBL/GenBank/DDBJ databases">
        <authorList>
            <person name="Cousin F.J."/>
            <person name="Le Guellec R."/>
            <person name="Cretenet M."/>
        </authorList>
    </citation>
    <scope>NUCLEOTIDE SEQUENCE</scope>
    <source>
        <strain evidence="7">UCMA 15228</strain>
    </source>
</reference>
<keyword evidence="4" id="KW-0804">Transcription</keyword>
<dbReference type="SMART" id="SM00866">
    <property type="entry name" value="UTRA"/>
    <property type="match status" value="1"/>
</dbReference>
<accession>A0AAJ1R886</accession>
<keyword evidence="8" id="KW-1185">Reference proteome</keyword>
<dbReference type="InterPro" id="IPR028978">
    <property type="entry name" value="Chorismate_lyase_/UTRA_dom_sf"/>
</dbReference>
<dbReference type="GO" id="GO:0045892">
    <property type="term" value="P:negative regulation of DNA-templated transcription"/>
    <property type="evidence" value="ECO:0007669"/>
    <property type="project" value="TreeGrafter"/>
</dbReference>
<dbReference type="Pfam" id="PF00392">
    <property type="entry name" value="GntR"/>
    <property type="match status" value="1"/>
</dbReference>
<dbReference type="CDD" id="cd07377">
    <property type="entry name" value="WHTH_GntR"/>
    <property type="match status" value="1"/>
</dbReference>
<evidence type="ECO:0000313" key="8">
    <source>
        <dbReference type="Proteomes" id="UP000286907"/>
    </source>
</evidence>
<keyword evidence="2" id="KW-0805">Transcription regulation</keyword>
<dbReference type="Gene3D" id="1.10.10.10">
    <property type="entry name" value="Winged helix-like DNA-binding domain superfamily/Winged helix DNA-binding domain"/>
    <property type="match status" value="1"/>
</dbReference>
<dbReference type="InterPro" id="IPR050679">
    <property type="entry name" value="Bact_HTH_transcr_reg"/>
</dbReference>
<feature type="domain" description="HTH gntR-type" evidence="5">
    <location>
        <begin position="1"/>
        <end position="69"/>
    </location>
</feature>
<dbReference type="PANTHER" id="PTHR44846">
    <property type="entry name" value="MANNOSYL-D-GLYCERATE TRANSPORT/METABOLISM SYSTEM REPRESSOR MNGR-RELATED"/>
    <property type="match status" value="1"/>
</dbReference>
<dbReference type="Proteomes" id="UP000286907">
    <property type="component" value="Chromosome"/>
</dbReference>
<dbReference type="AlphaFoldDB" id="A0AAJ1R886"/>
<dbReference type="SUPFAM" id="SSF46785">
    <property type="entry name" value="Winged helix' DNA-binding domain"/>
    <property type="match status" value="1"/>
</dbReference>
<evidence type="ECO:0000256" key="1">
    <source>
        <dbReference type="ARBA" id="ARBA00022491"/>
    </source>
</evidence>
<dbReference type="SUPFAM" id="SSF64288">
    <property type="entry name" value="Chorismate lyase-like"/>
    <property type="match status" value="1"/>
</dbReference>
<dbReference type="PRINTS" id="PR00035">
    <property type="entry name" value="HTHGNTR"/>
</dbReference>
<reference evidence="7 8" key="1">
    <citation type="journal article" date="2019" name="Syst. Appl. Microbiol.">
        <title>Oenococcus sicerae sp. nov., isolated from French cider.</title>
        <authorList>
            <person name="Cousin F.J."/>
            <person name="Le Guellec R."/>
            <person name="Chagnot C."/>
            <person name="Goux D."/>
            <person name="Dalmasso M."/>
            <person name="Laplace J.M."/>
            <person name="Cretenet M."/>
        </authorList>
    </citation>
    <scope>NUCLEOTIDE SEQUENCE [LARGE SCALE GENOMIC DNA]</scope>
    <source>
        <strain evidence="7 8">UCMA 15228</strain>
    </source>
</reference>
<dbReference type="EMBL" id="SDWY01000001">
    <property type="protein sequence ID" value="MDN6899939.1"/>
    <property type="molecule type" value="Genomic_DNA"/>
</dbReference>
<dbReference type="InterPro" id="IPR036390">
    <property type="entry name" value="WH_DNA-bd_sf"/>
</dbReference>
<dbReference type="EMBL" id="CP029684">
    <property type="protein sequence ID" value="QAS69089.1"/>
    <property type="molecule type" value="Genomic_DNA"/>
</dbReference>
<dbReference type="Gene3D" id="3.40.1410.10">
    <property type="entry name" value="Chorismate lyase-like"/>
    <property type="match status" value="1"/>
</dbReference>
<dbReference type="InterPro" id="IPR000524">
    <property type="entry name" value="Tscrpt_reg_HTH_GntR"/>
</dbReference>
<evidence type="ECO:0000256" key="2">
    <source>
        <dbReference type="ARBA" id="ARBA00023015"/>
    </source>
</evidence>
<keyword evidence="3" id="KW-0238">DNA-binding</keyword>
<reference evidence="6" key="2">
    <citation type="submission" date="2019-01" db="EMBL/GenBank/DDBJ databases">
        <title>Oenococcus sicerae UCMA17102.</title>
        <authorList>
            <person name="Cousin F.J."/>
            <person name="Le Guellec R."/>
            <person name="Cretenet M."/>
        </authorList>
    </citation>
    <scope>NUCLEOTIDE SEQUENCE</scope>
    <source>
        <strain evidence="6">UCMA17102</strain>
    </source>
</reference>
<evidence type="ECO:0000313" key="6">
    <source>
        <dbReference type="EMBL" id="MDN6899939.1"/>
    </source>
</evidence>
<gene>
    <name evidence="7" type="ORF">DLJ48_00325</name>
    <name evidence="6" type="ORF">EVC35_02815</name>
</gene>
<evidence type="ECO:0000313" key="7">
    <source>
        <dbReference type="EMBL" id="QAS69089.1"/>
    </source>
</evidence>